<evidence type="ECO:0000313" key="8">
    <source>
        <dbReference type="EMBL" id="MDI1486552.1"/>
    </source>
</evidence>
<dbReference type="GO" id="GO:0005381">
    <property type="term" value="F:iron ion transmembrane transporter activity"/>
    <property type="evidence" value="ECO:0007669"/>
    <property type="project" value="UniProtKB-UniRule"/>
</dbReference>
<dbReference type="Gene3D" id="1.20.1250.20">
    <property type="entry name" value="MFS general substrate transporter like domains"/>
    <property type="match status" value="1"/>
</dbReference>
<evidence type="ECO:0000256" key="7">
    <source>
        <dbReference type="RuleBase" id="RU365065"/>
    </source>
</evidence>
<protein>
    <recommendedName>
        <fullName evidence="7">Solute carrier family 40 member</fullName>
    </recommendedName>
</protein>
<reference evidence="8" key="1">
    <citation type="journal article" date="2023" name="Genome Biol. Evol.">
        <title>First Whole Genome Sequence and Flow Cytometry Genome Size Data for the Lichen-Forming Fungus Ramalina farinacea (Ascomycota).</title>
        <authorList>
            <person name="Llewellyn T."/>
            <person name="Mian S."/>
            <person name="Hill R."/>
            <person name="Leitch I.J."/>
            <person name="Gaya E."/>
        </authorList>
    </citation>
    <scope>NUCLEOTIDE SEQUENCE</scope>
    <source>
        <strain evidence="8">LIQ254RAFAR</strain>
    </source>
</reference>
<sequence length="478" mass="52886">MAHIPDVDDEGTIIMEHHPFLEQMHVEDNVPQADESVAMATVARRLYVSHFLSTWNSRVFEFGAVLYLATIFPGTLLPMSIYAFARGLAAILFAPAVGQYIDKGDRLQVVRLSIGLACCEKLGSIMNLVSVEKDWVVVVSRGDKEALGTMNAQMHRIDLLCKLLGPLFIALVDGFSTELAIIMNLTMNCTSVGVEYFAIARVYRDVAELRKAKLRPRAVDEAGPRSLMSTTRLVRHWRSVKTATLRSAADFGMYLRHPAFLPSIAGALLYLTVLSFAGQMVTYLLSVGYSATHVGVAYTSSVSFEMLATWVAPWLMARMGPIRAGLWFSSWQVIMLMAGTAVFWAFSDKPLVAASGLVVGTIFSRVGLRGFELCTQLIVQEDVEAEHRGAFSSVEAAWQNAFEILSFTSTIIFSRPAQFRWPALISVLAVASTNSAYTLYVRMKRGHLVHLEAVTECLCGCHREKGKKQERERVVVGL</sequence>
<dbReference type="InterPro" id="IPR036259">
    <property type="entry name" value="MFS_trans_sf"/>
</dbReference>
<keyword evidence="7" id="KW-0406">Ion transport</keyword>
<gene>
    <name evidence="8" type="ORF">OHK93_005783</name>
</gene>
<keyword evidence="6 7" id="KW-0472">Membrane</keyword>
<evidence type="ECO:0000256" key="4">
    <source>
        <dbReference type="ARBA" id="ARBA00022692"/>
    </source>
</evidence>
<dbReference type="InterPro" id="IPR009716">
    <property type="entry name" value="Ferroportin-1"/>
</dbReference>
<keyword evidence="3 7" id="KW-0813">Transport</keyword>
<name>A0AA43QHD1_9LECA</name>
<feature type="transmembrane region" description="Helical" evidence="7">
    <location>
        <begin position="59"/>
        <end position="77"/>
    </location>
</feature>
<feature type="transmembrane region" description="Helical" evidence="7">
    <location>
        <begin position="297"/>
        <end position="317"/>
    </location>
</feature>
<keyword evidence="9" id="KW-1185">Reference proteome</keyword>
<accession>A0AA43QHD1</accession>
<evidence type="ECO:0000256" key="2">
    <source>
        <dbReference type="ARBA" id="ARBA00006279"/>
    </source>
</evidence>
<dbReference type="GO" id="GO:0016020">
    <property type="term" value="C:membrane"/>
    <property type="evidence" value="ECO:0007669"/>
    <property type="project" value="UniProtKB-SubCell"/>
</dbReference>
<dbReference type="CDD" id="cd17480">
    <property type="entry name" value="MFS_SLC40A1_like"/>
    <property type="match status" value="1"/>
</dbReference>
<proteinExistence type="inferred from homology"/>
<dbReference type="PANTHER" id="PTHR11660">
    <property type="entry name" value="SOLUTE CARRIER FAMILY 40 MEMBER"/>
    <property type="match status" value="1"/>
</dbReference>
<feature type="transmembrane region" description="Helical" evidence="7">
    <location>
        <begin position="259"/>
        <end position="285"/>
    </location>
</feature>
<comment type="caution">
    <text evidence="7">Lacks conserved residue(s) required for the propagation of feature annotation.</text>
</comment>
<comment type="caution">
    <text evidence="8">The sequence shown here is derived from an EMBL/GenBank/DDBJ whole genome shotgun (WGS) entry which is preliminary data.</text>
</comment>
<evidence type="ECO:0000256" key="6">
    <source>
        <dbReference type="ARBA" id="ARBA00023136"/>
    </source>
</evidence>
<feature type="transmembrane region" description="Helical" evidence="7">
    <location>
        <begin position="419"/>
        <end position="440"/>
    </location>
</feature>
<dbReference type="Proteomes" id="UP001161017">
    <property type="component" value="Unassembled WGS sequence"/>
</dbReference>
<keyword evidence="5 7" id="KW-1133">Transmembrane helix</keyword>
<comment type="subcellular location">
    <subcellularLocation>
        <location evidence="1 7">Membrane</location>
        <topology evidence="1 7">Multi-pass membrane protein</topology>
    </subcellularLocation>
</comment>
<evidence type="ECO:0000256" key="1">
    <source>
        <dbReference type="ARBA" id="ARBA00004141"/>
    </source>
</evidence>
<dbReference type="AlphaFoldDB" id="A0AA43QHD1"/>
<dbReference type="Pfam" id="PF06963">
    <property type="entry name" value="FPN1"/>
    <property type="match status" value="2"/>
</dbReference>
<evidence type="ECO:0000256" key="5">
    <source>
        <dbReference type="ARBA" id="ARBA00022989"/>
    </source>
</evidence>
<comment type="function">
    <text evidence="7">May be involved in iron transport and iron homeostasis.</text>
</comment>
<dbReference type="PANTHER" id="PTHR11660:SF57">
    <property type="entry name" value="SOLUTE CARRIER FAMILY 40 MEMBER"/>
    <property type="match status" value="1"/>
</dbReference>
<keyword evidence="4 7" id="KW-0812">Transmembrane</keyword>
<evidence type="ECO:0000313" key="9">
    <source>
        <dbReference type="Proteomes" id="UP001161017"/>
    </source>
</evidence>
<dbReference type="EMBL" id="JAPUFD010000003">
    <property type="protein sequence ID" value="MDI1486552.1"/>
    <property type="molecule type" value="Genomic_DNA"/>
</dbReference>
<evidence type="ECO:0000256" key="3">
    <source>
        <dbReference type="ARBA" id="ARBA00022448"/>
    </source>
</evidence>
<feature type="transmembrane region" description="Helical" evidence="7">
    <location>
        <begin position="324"/>
        <end position="346"/>
    </location>
</feature>
<comment type="similarity">
    <text evidence="2 7">Belongs to the ferroportin (FP) (TC 2.A.100) family. SLC40A subfamily.</text>
</comment>
<dbReference type="SUPFAM" id="SSF103473">
    <property type="entry name" value="MFS general substrate transporter"/>
    <property type="match status" value="1"/>
</dbReference>
<organism evidence="8 9">
    <name type="scientific">Ramalina farinacea</name>
    <dbReference type="NCBI Taxonomy" id="258253"/>
    <lineage>
        <taxon>Eukaryota</taxon>
        <taxon>Fungi</taxon>
        <taxon>Dikarya</taxon>
        <taxon>Ascomycota</taxon>
        <taxon>Pezizomycotina</taxon>
        <taxon>Lecanoromycetes</taxon>
        <taxon>OSLEUM clade</taxon>
        <taxon>Lecanoromycetidae</taxon>
        <taxon>Lecanorales</taxon>
        <taxon>Lecanorineae</taxon>
        <taxon>Ramalinaceae</taxon>
        <taxon>Ramalina</taxon>
    </lineage>
</organism>